<protein>
    <recommendedName>
        <fullName evidence="2">AMP-dependent synthetase/ligase domain-containing protein</fullName>
    </recommendedName>
</protein>
<organism evidence="3">
    <name type="scientific">Glycine max</name>
    <name type="common">Soybean</name>
    <name type="synonym">Glycine hispida</name>
    <dbReference type="NCBI Taxonomy" id="3847"/>
    <lineage>
        <taxon>Eukaryota</taxon>
        <taxon>Viridiplantae</taxon>
        <taxon>Streptophyta</taxon>
        <taxon>Embryophyta</taxon>
        <taxon>Tracheophyta</taxon>
        <taxon>Spermatophyta</taxon>
        <taxon>Magnoliopsida</taxon>
        <taxon>eudicotyledons</taxon>
        <taxon>Gunneridae</taxon>
        <taxon>Pentapetalae</taxon>
        <taxon>rosids</taxon>
        <taxon>fabids</taxon>
        <taxon>Fabales</taxon>
        <taxon>Fabaceae</taxon>
        <taxon>Papilionoideae</taxon>
        <taxon>50 kb inversion clade</taxon>
        <taxon>NPAAA clade</taxon>
        <taxon>indigoferoid/millettioid clade</taxon>
        <taxon>Phaseoleae</taxon>
        <taxon>Glycine</taxon>
        <taxon>Glycine subgen. Soja</taxon>
    </lineage>
</organism>
<accession>A0A0R0JS26</accession>
<keyword evidence="5" id="KW-1185">Reference proteome</keyword>
<dbReference type="PANTHER" id="PTHR24096:SF160">
    <property type="entry name" value="4-COUMARATE--COA LIGASE-LIKE 9"/>
    <property type="match status" value="1"/>
</dbReference>
<feature type="domain" description="AMP-dependent synthetase/ligase" evidence="2">
    <location>
        <begin position="163"/>
        <end position="276"/>
    </location>
</feature>
<dbReference type="Proteomes" id="UP000008827">
    <property type="component" value="Chromosome 5"/>
</dbReference>
<keyword evidence="1" id="KW-0436">Ligase</keyword>
<dbReference type="OMA" id="PDNRIAN"/>
<dbReference type="InterPro" id="IPR000873">
    <property type="entry name" value="AMP-dep_synth/lig_dom"/>
</dbReference>
<dbReference type="PANTHER" id="PTHR24096">
    <property type="entry name" value="LONG-CHAIN-FATTY-ACID--COA LIGASE"/>
    <property type="match status" value="1"/>
</dbReference>
<gene>
    <name evidence="3" type="ORF">GLYMA_05G075200</name>
</gene>
<dbReference type="AlphaFoldDB" id="A0A0R0JS26"/>
<evidence type="ECO:0000256" key="1">
    <source>
        <dbReference type="ARBA" id="ARBA00022598"/>
    </source>
</evidence>
<evidence type="ECO:0000313" key="3">
    <source>
        <dbReference type="EMBL" id="KRH57649.1"/>
    </source>
</evidence>
<reference evidence="4" key="2">
    <citation type="submission" date="2018-02" db="UniProtKB">
        <authorList>
            <consortium name="EnsemblPlants"/>
        </authorList>
    </citation>
    <scope>IDENTIFICATION</scope>
    <source>
        <strain evidence="4">Williams 82</strain>
    </source>
</reference>
<dbReference type="STRING" id="3847.A0A0R0JS26"/>
<dbReference type="EMBL" id="CM000838">
    <property type="protein sequence ID" value="KRH57649.1"/>
    <property type="molecule type" value="Genomic_DNA"/>
</dbReference>
<proteinExistence type="predicted"/>
<evidence type="ECO:0000313" key="5">
    <source>
        <dbReference type="Proteomes" id="UP000008827"/>
    </source>
</evidence>
<dbReference type="InParanoid" id="A0A0R0JS26"/>
<dbReference type="EnsemblPlants" id="KRH57649">
    <property type="protein sequence ID" value="KRH57649"/>
    <property type="gene ID" value="GLYMA_05G075200"/>
</dbReference>
<dbReference type="Gene3D" id="3.40.50.980">
    <property type="match status" value="3"/>
</dbReference>
<dbReference type="Gramene" id="KRH57649">
    <property type="protein sequence ID" value="KRH57649"/>
    <property type="gene ID" value="GLYMA_05G075200"/>
</dbReference>
<evidence type="ECO:0000259" key="2">
    <source>
        <dbReference type="Pfam" id="PF00501"/>
    </source>
</evidence>
<reference evidence="3 4" key="1">
    <citation type="journal article" date="2010" name="Nature">
        <title>Genome sequence of the palaeopolyploid soybean.</title>
        <authorList>
            <person name="Schmutz J."/>
            <person name="Cannon S.B."/>
            <person name="Schlueter J."/>
            <person name="Ma J."/>
            <person name="Mitros T."/>
            <person name="Nelson W."/>
            <person name="Hyten D.L."/>
            <person name="Song Q."/>
            <person name="Thelen J.J."/>
            <person name="Cheng J."/>
            <person name="Xu D."/>
            <person name="Hellsten U."/>
            <person name="May G.D."/>
            <person name="Yu Y."/>
            <person name="Sakurai T."/>
            <person name="Umezawa T."/>
            <person name="Bhattacharyya M.K."/>
            <person name="Sandhu D."/>
            <person name="Valliyodan B."/>
            <person name="Lindquist E."/>
            <person name="Peto M."/>
            <person name="Grant D."/>
            <person name="Shu S."/>
            <person name="Goodstein D."/>
            <person name="Barry K."/>
            <person name="Futrell-Griggs M."/>
            <person name="Abernathy B."/>
            <person name="Du J."/>
            <person name="Tian Z."/>
            <person name="Zhu L."/>
            <person name="Gill N."/>
            <person name="Joshi T."/>
            <person name="Libault M."/>
            <person name="Sethuraman A."/>
            <person name="Zhang X.-C."/>
            <person name="Shinozaki K."/>
            <person name="Nguyen H.T."/>
            <person name="Wing R.A."/>
            <person name="Cregan P."/>
            <person name="Specht J."/>
            <person name="Grimwood J."/>
            <person name="Rokhsar D."/>
            <person name="Stacey G."/>
            <person name="Shoemaker R.C."/>
            <person name="Jackson S.A."/>
        </authorList>
    </citation>
    <scope>NUCLEOTIDE SEQUENCE</scope>
    <source>
        <strain evidence="4">cv. Williams 82</strain>
        <tissue evidence="3">Callus</tissue>
    </source>
</reference>
<evidence type="ECO:0000313" key="4">
    <source>
        <dbReference type="EnsemblPlants" id="KRH57649"/>
    </source>
</evidence>
<sequence length="280" mass="31035">MDERTRISSPHIDPKSGFNRASMTFPSLKPPLLLPPPNAAVSVSTYVLPLRCNSLRPNLVTAIIDAATGHLLSYGEFIHRAQILATNLTIVLKLSKGDTTLVLHPNLIQVPILYFALLSLDVVLSPVNPLSTCSELTRLFNISNSSIIFAVSLVAEKTHEFHSDVIVIPYSSSTAGNMKGVMLTHRNLTTLATRYDVVRVNRKHPAMFLITTPFLNVYRFVLVLRVVVMSNTMVPKERCSLREMLTSVELTNLEVVPAHMLAVMKDGVTHRCDLRSLVQV</sequence>
<feature type="domain" description="AMP-dependent synthetase/ligase" evidence="2">
    <location>
        <begin position="61"/>
        <end position="152"/>
    </location>
</feature>
<dbReference type="SUPFAM" id="SSF56801">
    <property type="entry name" value="Acetyl-CoA synthetase-like"/>
    <property type="match status" value="1"/>
</dbReference>
<dbReference type="Pfam" id="PF00501">
    <property type="entry name" value="AMP-binding"/>
    <property type="match status" value="2"/>
</dbReference>
<dbReference type="SMR" id="A0A0R0JS26"/>
<dbReference type="GO" id="GO:0016405">
    <property type="term" value="F:CoA-ligase activity"/>
    <property type="evidence" value="ECO:0000318"/>
    <property type="project" value="GO_Central"/>
</dbReference>
<reference evidence="3" key="3">
    <citation type="submission" date="2018-07" db="EMBL/GenBank/DDBJ databases">
        <title>WGS assembly of Glycine max.</title>
        <authorList>
            <person name="Schmutz J."/>
            <person name="Cannon S."/>
            <person name="Schlueter J."/>
            <person name="Ma J."/>
            <person name="Mitros T."/>
            <person name="Nelson W."/>
            <person name="Hyten D."/>
            <person name="Song Q."/>
            <person name="Thelen J."/>
            <person name="Cheng J."/>
            <person name="Xu D."/>
            <person name="Hellsten U."/>
            <person name="May G."/>
            <person name="Yu Y."/>
            <person name="Sakurai T."/>
            <person name="Umezawa T."/>
            <person name="Bhattacharyya M."/>
            <person name="Sandhu D."/>
            <person name="Valliyodan B."/>
            <person name="Lindquist E."/>
            <person name="Peto M."/>
            <person name="Grant D."/>
            <person name="Shu S."/>
            <person name="Goodstein D."/>
            <person name="Barry K."/>
            <person name="Futrell-Griggs M."/>
            <person name="Abernathy B."/>
            <person name="Du J."/>
            <person name="Tian Z."/>
            <person name="Zhu L."/>
            <person name="Gill N."/>
            <person name="Joshi T."/>
            <person name="Libault M."/>
            <person name="Sethuraman A."/>
            <person name="Zhang X."/>
            <person name="Shinozaki K."/>
            <person name="Nguyen H."/>
            <person name="Wing R."/>
            <person name="Cregan P."/>
            <person name="Specht J."/>
            <person name="Grimwood J."/>
            <person name="Rokhsar D."/>
            <person name="Stacey G."/>
            <person name="Shoemaker R."/>
            <person name="Jackson S."/>
        </authorList>
    </citation>
    <scope>NUCLEOTIDE SEQUENCE</scope>
    <source>
        <tissue evidence="3">Callus</tissue>
    </source>
</reference>
<name>A0A0R0JS26_SOYBN</name>